<reference evidence="1" key="1">
    <citation type="submission" date="2023-04" db="EMBL/GenBank/DDBJ databases">
        <title>Phytophthora lilii NBRC 32176.</title>
        <authorList>
            <person name="Ichikawa N."/>
            <person name="Sato H."/>
            <person name="Tonouchi N."/>
        </authorList>
    </citation>
    <scope>NUCLEOTIDE SEQUENCE</scope>
    <source>
        <strain evidence="1">NBRC 32176</strain>
    </source>
</reference>
<accession>A0A9W6TXI9</accession>
<gene>
    <name evidence="1" type="ORF">Plil01_000868800</name>
</gene>
<sequence>MSRSVDQHVGAKWREDVGCDERIDAQVRDSGVREDSGRIRHNAVDIDTRQLLRAREHRQQDICEEPDAATQRDHQLALRHRVVHNLALAGLISSHDRAVCTSSSLYMLAIPSMAFSVWPGSAATLES</sequence>
<keyword evidence="2" id="KW-1185">Reference proteome</keyword>
<evidence type="ECO:0000313" key="2">
    <source>
        <dbReference type="Proteomes" id="UP001165083"/>
    </source>
</evidence>
<protein>
    <submittedName>
        <fullName evidence="1">Unnamed protein product</fullName>
    </submittedName>
</protein>
<dbReference type="EMBL" id="BSXW01000422">
    <property type="protein sequence ID" value="GMF21918.1"/>
    <property type="molecule type" value="Genomic_DNA"/>
</dbReference>
<organism evidence="1 2">
    <name type="scientific">Phytophthora lilii</name>
    <dbReference type="NCBI Taxonomy" id="2077276"/>
    <lineage>
        <taxon>Eukaryota</taxon>
        <taxon>Sar</taxon>
        <taxon>Stramenopiles</taxon>
        <taxon>Oomycota</taxon>
        <taxon>Peronosporomycetes</taxon>
        <taxon>Peronosporales</taxon>
        <taxon>Peronosporaceae</taxon>
        <taxon>Phytophthora</taxon>
    </lineage>
</organism>
<name>A0A9W6TXI9_9STRA</name>
<dbReference type="Proteomes" id="UP001165083">
    <property type="component" value="Unassembled WGS sequence"/>
</dbReference>
<evidence type="ECO:0000313" key="1">
    <source>
        <dbReference type="EMBL" id="GMF21918.1"/>
    </source>
</evidence>
<comment type="caution">
    <text evidence="1">The sequence shown here is derived from an EMBL/GenBank/DDBJ whole genome shotgun (WGS) entry which is preliminary data.</text>
</comment>
<dbReference type="AlphaFoldDB" id="A0A9W6TXI9"/>
<proteinExistence type="predicted"/>